<evidence type="ECO:0000256" key="3">
    <source>
        <dbReference type="ARBA" id="ARBA00022960"/>
    </source>
</evidence>
<dbReference type="PANTHER" id="PTHR34138">
    <property type="entry name" value="CELL SHAPE-DETERMINING PROTEIN MREC"/>
    <property type="match status" value="1"/>
</dbReference>
<dbReference type="InterPro" id="IPR055342">
    <property type="entry name" value="MreC_beta-barrel_core"/>
</dbReference>
<dbReference type="Pfam" id="PF04085">
    <property type="entry name" value="MreC"/>
    <property type="match status" value="1"/>
</dbReference>
<dbReference type="PIRSF" id="PIRSF038471">
    <property type="entry name" value="MreC"/>
    <property type="match status" value="1"/>
</dbReference>
<evidence type="ECO:0000256" key="5">
    <source>
        <dbReference type="SAM" id="Coils"/>
    </source>
</evidence>
<protein>
    <recommendedName>
        <fullName evidence="2">Cell shape-determining protein MreC</fullName>
    </recommendedName>
    <alternativeName>
        <fullName evidence="4">Cell shape protein MreC</fullName>
    </alternativeName>
</protein>
<feature type="domain" description="Rod shape-determining protein MreC beta-barrel core" evidence="6">
    <location>
        <begin position="121"/>
        <end position="273"/>
    </location>
</feature>
<keyword evidence="5" id="KW-0175">Coiled coil</keyword>
<dbReference type="InterPro" id="IPR007221">
    <property type="entry name" value="MreC"/>
</dbReference>
<dbReference type="EMBL" id="UINC01026606">
    <property type="protein sequence ID" value="SVB04353.1"/>
    <property type="molecule type" value="Genomic_DNA"/>
</dbReference>
<dbReference type="Gene3D" id="2.40.10.350">
    <property type="entry name" value="Rod shape-determining protein MreC, domain 2"/>
    <property type="match status" value="1"/>
</dbReference>
<dbReference type="Gene3D" id="2.40.10.340">
    <property type="entry name" value="Rod shape-determining protein MreC, domain 1"/>
    <property type="match status" value="1"/>
</dbReference>
<dbReference type="GO" id="GO:0008360">
    <property type="term" value="P:regulation of cell shape"/>
    <property type="evidence" value="ECO:0007669"/>
    <property type="project" value="UniProtKB-KW"/>
</dbReference>
<organism evidence="7">
    <name type="scientific">marine metagenome</name>
    <dbReference type="NCBI Taxonomy" id="408172"/>
    <lineage>
        <taxon>unclassified sequences</taxon>
        <taxon>metagenomes</taxon>
        <taxon>ecological metagenomes</taxon>
    </lineage>
</organism>
<comment type="similarity">
    <text evidence="1">Belongs to the MreC family.</text>
</comment>
<accession>A0A382ATL8</accession>
<proteinExistence type="inferred from homology"/>
<reference evidence="7" key="1">
    <citation type="submission" date="2018-05" db="EMBL/GenBank/DDBJ databases">
        <authorList>
            <person name="Lanie J.A."/>
            <person name="Ng W.-L."/>
            <person name="Kazmierczak K.M."/>
            <person name="Andrzejewski T.M."/>
            <person name="Davidsen T.M."/>
            <person name="Wayne K.J."/>
            <person name="Tettelin H."/>
            <person name="Glass J.I."/>
            <person name="Rusch D."/>
            <person name="Podicherti R."/>
            <person name="Tsui H.-C.T."/>
            <person name="Winkler M.E."/>
        </authorList>
    </citation>
    <scope>NUCLEOTIDE SEQUENCE</scope>
</reference>
<evidence type="ECO:0000256" key="2">
    <source>
        <dbReference type="ARBA" id="ARBA00013855"/>
    </source>
</evidence>
<name>A0A382ATL8_9ZZZZ</name>
<evidence type="ECO:0000256" key="4">
    <source>
        <dbReference type="ARBA" id="ARBA00032089"/>
    </source>
</evidence>
<dbReference type="AlphaFoldDB" id="A0A382ATL8"/>
<keyword evidence="3" id="KW-0133">Cell shape</keyword>
<feature type="coiled-coil region" evidence="5">
    <location>
        <begin position="68"/>
        <end position="102"/>
    </location>
</feature>
<evidence type="ECO:0000313" key="7">
    <source>
        <dbReference type="EMBL" id="SVB04353.1"/>
    </source>
</evidence>
<evidence type="ECO:0000259" key="6">
    <source>
        <dbReference type="Pfam" id="PF04085"/>
    </source>
</evidence>
<dbReference type="NCBIfam" id="TIGR00219">
    <property type="entry name" value="mreC"/>
    <property type="match status" value="1"/>
</dbReference>
<dbReference type="InterPro" id="IPR042175">
    <property type="entry name" value="Cell/Rod_MreC_2"/>
</dbReference>
<dbReference type="InterPro" id="IPR042177">
    <property type="entry name" value="Cell/Rod_1"/>
</dbReference>
<sequence length="287" mass="31074">VFDIRRRTGFILLSVLTAQIILISAQVRSDSGVPVLESVTFGFFSGIQRITFGFVDGVVNTWARYSSLQNVADENTLLREQLAGMQVELQNARAQAQRSESLRELLNFREDVPWSTVAAEVVAVDATPWFRTVTIARGTRDGLQTDLAVLAPTGVVGRVVGPLSSNNAQVQLLVDRNAAIGAMLERSRSAGIVTGHVGDLPLRFDYISNLADVQVGDRVVTSGSEGIYPKGYLIGVVESVQLGRGLYQDSGLYQDIGVRPVVDFGALEDVLVITERRPTDLPSGGTR</sequence>
<evidence type="ECO:0000256" key="1">
    <source>
        <dbReference type="ARBA" id="ARBA00009369"/>
    </source>
</evidence>
<dbReference type="PANTHER" id="PTHR34138:SF1">
    <property type="entry name" value="CELL SHAPE-DETERMINING PROTEIN MREC"/>
    <property type="match status" value="1"/>
</dbReference>
<feature type="non-terminal residue" evidence="7">
    <location>
        <position position="1"/>
    </location>
</feature>
<dbReference type="GO" id="GO:0005886">
    <property type="term" value="C:plasma membrane"/>
    <property type="evidence" value="ECO:0007669"/>
    <property type="project" value="TreeGrafter"/>
</dbReference>
<gene>
    <name evidence="7" type="ORF">METZ01_LOCUS157207</name>
</gene>